<feature type="region of interest" description="Disordered" evidence="1">
    <location>
        <begin position="52"/>
        <end position="90"/>
    </location>
</feature>
<comment type="caution">
    <text evidence="3">The sequence shown here is derived from an EMBL/GenBank/DDBJ whole genome shotgun (WGS) entry which is preliminary data.</text>
</comment>
<feature type="domain" description="Reverse transcriptase" evidence="2">
    <location>
        <begin position="1"/>
        <end position="323"/>
    </location>
</feature>
<dbReference type="InterPro" id="IPR000477">
    <property type="entry name" value="RT_dom"/>
</dbReference>
<evidence type="ECO:0000259" key="2">
    <source>
        <dbReference type="PROSITE" id="PS50878"/>
    </source>
</evidence>
<organism evidence="3 4">
    <name type="scientific">Lolium multiflorum</name>
    <name type="common">Italian ryegrass</name>
    <name type="synonym">Lolium perenne subsp. multiflorum</name>
    <dbReference type="NCBI Taxonomy" id="4521"/>
    <lineage>
        <taxon>Eukaryota</taxon>
        <taxon>Viridiplantae</taxon>
        <taxon>Streptophyta</taxon>
        <taxon>Embryophyta</taxon>
        <taxon>Tracheophyta</taxon>
        <taxon>Spermatophyta</taxon>
        <taxon>Magnoliopsida</taxon>
        <taxon>Liliopsida</taxon>
        <taxon>Poales</taxon>
        <taxon>Poaceae</taxon>
        <taxon>BOP clade</taxon>
        <taxon>Pooideae</taxon>
        <taxon>Poodae</taxon>
        <taxon>Poeae</taxon>
        <taxon>Poeae Chloroplast Group 2 (Poeae type)</taxon>
        <taxon>Loliodinae</taxon>
        <taxon>Loliinae</taxon>
        <taxon>Lolium</taxon>
    </lineage>
</organism>
<name>A0AAD8VJJ0_LOLMU</name>
<evidence type="ECO:0000256" key="1">
    <source>
        <dbReference type="SAM" id="MobiDB-lite"/>
    </source>
</evidence>
<dbReference type="PROSITE" id="PS50878">
    <property type="entry name" value="RT_POL"/>
    <property type="match status" value="1"/>
</dbReference>
<dbReference type="PANTHER" id="PTHR33116:SF87">
    <property type="entry name" value="OS01G0158850 PROTEIN"/>
    <property type="match status" value="1"/>
</dbReference>
<dbReference type="InterPro" id="IPR043502">
    <property type="entry name" value="DNA/RNA_pol_sf"/>
</dbReference>
<proteinExistence type="predicted"/>
<evidence type="ECO:0000313" key="3">
    <source>
        <dbReference type="EMBL" id="KAK1608959.1"/>
    </source>
</evidence>
<keyword evidence="4" id="KW-1185">Reference proteome</keyword>
<dbReference type="CDD" id="cd01650">
    <property type="entry name" value="RT_nLTR_like"/>
    <property type="match status" value="1"/>
</dbReference>
<sequence>MGCRMADGAESMADIPLKMDDLLNKAMDGPSSVQEAGLPFIPAEYKITSGMEGQEQQRQKLDHMPAGSKDRGSVVPDEMSTPTNKMDTGYEPIVPDEMSTPANKMDTGQSAFIKGRGLHEGVLALHEIAHELRVKKLKGLLLKLDFEKAFDRVSWDFLREVLLRKGFSPMIVHRLMQLVSGGQTAVNVNGVIGENFRNARGVRQGDPLSPILFDFMVDSLAAIIARASEAGHLKGVVPHLIPGGITHLQYADDTLILLEPSEVGLANLKFLLLCFENMSGLKINFVKSEVIVTGVTDRERQRVADSLNCKLGSLPFHYLGLPVSDRRLSVADWHFLTEKVGHRVEPWQGLFLASAGRLELTNSCLSSLPLFAMGLYLLHDTTHAAMDKHRSRFFWEGVGAKRKYHMVDWATVCKPRAFGGLGILNTKSMNIALMVKWIWKIYQNSEGLWADLLRAKYLGDHDLFSPAVPTKGSQFWNAIQKIKWYFKLGAKHQVHNGRRTYFWLDWWTGNGPLRFTFPRLFACCDNHFATVQGVRTNEGWRIRFRRTFSLAERVEWDNLCRIFDLSPASDGEDVVRWALEPSGEYSTNSLYSKMSRGGTITHFKEIWRTKVPPKIRVFLWQLIRGIRDLLACSWDPAGAADFVAIANGLTGRLRRIAWYTFAAQSWALWNIRNKLAIEGSLISNPADAIFKMSIYMQSWRVLVRRKDRPLLDVALDEPIKRRRPVTLRCSAAPFASRLAAGEDEEVLLLKPTRTAENLASTFIRLDLDQIPTHQHSPIHDTAVNLYLRPVQLLLVPHFTGFWEKCESPVDMNSVPAALR</sequence>
<gene>
    <name evidence="3" type="ORF">QYE76_032632</name>
</gene>
<evidence type="ECO:0000313" key="4">
    <source>
        <dbReference type="Proteomes" id="UP001231189"/>
    </source>
</evidence>
<dbReference type="SUPFAM" id="SSF56672">
    <property type="entry name" value="DNA/RNA polymerases"/>
    <property type="match status" value="1"/>
</dbReference>
<protein>
    <recommendedName>
        <fullName evidence="2">Reverse transcriptase domain-containing protein</fullName>
    </recommendedName>
</protein>
<dbReference type="Proteomes" id="UP001231189">
    <property type="component" value="Unassembled WGS sequence"/>
</dbReference>
<accession>A0AAD8VJJ0</accession>
<dbReference type="AlphaFoldDB" id="A0AAD8VJJ0"/>
<reference evidence="3" key="1">
    <citation type="submission" date="2023-07" db="EMBL/GenBank/DDBJ databases">
        <title>A chromosome-level genome assembly of Lolium multiflorum.</title>
        <authorList>
            <person name="Chen Y."/>
            <person name="Copetti D."/>
            <person name="Kolliker R."/>
            <person name="Studer B."/>
        </authorList>
    </citation>
    <scope>NUCLEOTIDE SEQUENCE</scope>
    <source>
        <strain evidence="3">02402/16</strain>
        <tissue evidence="3">Leaf</tissue>
    </source>
</reference>
<dbReference type="EMBL" id="JAUUTY010000007">
    <property type="protein sequence ID" value="KAK1608959.1"/>
    <property type="molecule type" value="Genomic_DNA"/>
</dbReference>
<feature type="compositionally biased region" description="Basic and acidic residues" evidence="1">
    <location>
        <begin position="55"/>
        <end position="72"/>
    </location>
</feature>
<dbReference type="PANTHER" id="PTHR33116">
    <property type="entry name" value="REVERSE TRANSCRIPTASE ZINC-BINDING DOMAIN-CONTAINING PROTEIN-RELATED-RELATED"/>
    <property type="match status" value="1"/>
</dbReference>
<dbReference type="Pfam" id="PF00078">
    <property type="entry name" value="RVT_1"/>
    <property type="match status" value="1"/>
</dbReference>